<comment type="pathway">
    <text evidence="2">Protein modification; protein glycosylation.</text>
</comment>
<keyword evidence="7 11" id="KW-1133">Transmembrane helix</keyword>
<evidence type="ECO:0000256" key="2">
    <source>
        <dbReference type="ARBA" id="ARBA00004922"/>
    </source>
</evidence>
<comment type="similarity">
    <text evidence="10">Belongs to the glycosyltransferase 14 family.</text>
</comment>
<dbReference type="OrthoDB" id="2019572at2759"/>
<evidence type="ECO:0000256" key="8">
    <source>
        <dbReference type="ARBA" id="ARBA00023136"/>
    </source>
</evidence>
<evidence type="ECO:0000256" key="1">
    <source>
        <dbReference type="ARBA" id="ARBA00004606"/>
    </source>
</evidence>
<dbReference type="EMBL" id="RQTK01000870">
    <property type="protein sequence ID" value="RUS74067.1"/>
    <property type="molecule type" value="Genomic_DNA"/>
</dbReference>
<evidence type="ECO:0000256" key="11">
    <source>
        <dbReference type="SAM" id="Phobius"/>
    </source>
</evidence>
<gene>
    <name evidence="12" type="ORF">EGW08_018174</name>
</gene>
<organism evidence="12 13">
    <name type="scientific">Elysia chlorotica</name>
    <name type="common">Eastern emerald elysia</name>
    <name type="synonym">Sea slug</name>
    <dbReference type="NCBI Taxonomy" id="188477"/>
    <lineage>
        <taxon>Eukaryota</taxon>
        <taxon>Metazoa</taxon>
        <taxon>Spiralia</taxon>
        <taxon>Lophotrochozoa</taxon>
        <taxon>Mollusca</taxon>
        <taxon>Gastropoda</taxon>
        <taxon>Heterobranchia</taxon>
        <taxon>Euthyneura</taxon>
        <taxon>Panpulmonata</taxon>
        <taxon>Sacoglossa</taxon>
        <taxon>Placobranchoidea</taxon>
        <taxon>Plakobranchidae</taxon>
        <taxon>Elysia</taxon>
    </lineage>
</organism>
<dbReference type="InterPro" id="IPR003406">
    <property type="entry name" value="Glyco_trans_14"/>
</dbReference>
<accession>A0A3S1B3F2</accession>
<reference evidence="12 13" key="1">
    <citation type="submission" date="2019-01" db="EMBL/GenBank/DDBJ databases">
        <title>A draft genome assembly of the solar-powered sea slug Elysia chlorotica.</title>
        <authorList>
            <person name="Cai H."/>
            <person name="Li Q."/>
            <person name="Fang X."/>
            <person name="Li J."/>
            <person name="Curtis N.E."/>
            <person name="Altenburger A."/>
            <person name="Shibata T."/>
            <person name="Feng M."/>
            <person name="Maeda T."/>
            <person name="Schwartz J.A."/>
            <person name="Shigenobu S."/>
            <person name="Lundholm N."/>
            <person name="Nishiyama T."/>
            <person name="Yang H."/>
            <person name="Hasebe M."/>
            <person name="Li S."/>
            <person name="Pierce S.K."/>
            <person name="Wang J."/>
        </authorList>
    </citation>
    <scope>NUCLEOTIDE SEQUENCE [LARGE SCALE GENOMIC DNA]</scope>
    <source>
        <strain evidence="12">EC2010</strain>
        <tissue evidence="12">Whole organism of an adult</tissue>
    </source>
</reference>
<keyword evidence="13" id="KW-1185">Reference proteome</keyword>
<evidence type="ECO:0000256" key="5">
    <source>
        <dbReference type="ARBA" id="ARBA00022692"/>
    </source>
</evidence>
<evidence type="ECO:0000256" key="3">
    <source>
        <dbReference type="ARBA" id="ARBA00022676"/>
    </source>
</evidence>
<dbReference type="AlphaFoldDB" id="A0A3S1B3F2"/>
<comment type="caution">
    <text evidence="12">The sequence shown here is derived from an EMBL/GenBank/DDBJ whole genome shotgun (WGS) entry which is preliminary data.</text>
</comment>
<dbReference type="GO" id="GO:0016020">
    <property type="term" value="C:membrane"/>
    <property type="evidence" value="ECO:0007669"/>
    <property type="project" value="UniProtKB-SubCell"/>
</dbReference>
<keyword evidence="3" id="KW-0328">Glycosyltransferase</keyword>
<evidence type="ECO:0000256" key="9">
    <source>
        <dbReference type="ARBA" id="ARBA00023180"/>
    </source>
</evidence>
<evidence type="ECO:0000256" key="6">
    <source>
        <dbReference type="ARBA" id="ARBA00022968"/>
    </source>
</evidence>
<comment type="subcellular location">
    <subcellularLocation>
        <location evidence="1">Membrane</location>
        <topology evidence="1">Single-pass type II membrane protein</topology>
    </subcellularLocation>
</comment>
<dbReference type="Pfam" id="PF02485">
    <property type="entry name" value="Branch"/>
    <property type="match status" value="1"/>
</dbReference>
<keyword evidence="8 11" id="KW-0472">Membrane</keyword>
<sequence>MNRSFRRFLLYSARKVGRHRALLFTLMMFSMSVGLFLSILAALSLSFGRPQANRLAVHLTAGDATPVGAEAYARGWVGFPALHSRVNCSQALTDPKRNFMYPQAVPRVTLKDILAQCRNSCKTFAENNGFNRHPKVTKEELHFPIAFIILFHKDLDQVLFLLRAIYRPHNVYCLSVDLSATQELIEATLAVSGCLQNVFVASKLENIVYAGFSRLMADVHCMADLFSHRVKWNYVINMPGQQFPLKSNLEMVRILKLYNGANDVLGDIRSRYVPRRYLFKHHVMIGRNASAPTVAESVHLNPPPPHGFRIVKGSAYNTLSRAFVKMVLRHQWVKDLISWSRDVESPDEYFWATLNHASEVVVPGSFVGVPENKPWITSYTAWQGLAKCASKFVRWICIFSPGDLPNLVSQVHLFANKFYIDHHPAALHCLDQYIYNLTVSGTVRGLEYYRALPFLVPYDNFDE</sequence>
<evidence type="ECO:0000256" key="7">
    <source>
        <dbReference type="ARBA" id="ARBA00022989"/>
    </source>
</evidence>
<name>A0A3S1B3F2_ELYCH</name>
<keyword evidence="4" id="KW-0808">Transferase</keyword>
<keyword evidence="9" id="KW-0325">Glycoprotein</keyword>
<keyword evidence="5 11" id="KW-0812">Transmembrane</keyword>
<feature type="transmembrane region" description="Helical" evidence="11">
    <location>
        <begin position="21"/>
        <end position="45"/>
    </location>
</feature>
<dbReference type="Proteomes" id="UP000271974">
    <property type="component" value="Unassembled WGS sequence"/>
</dbReference>
<protein>
    <submittedName>
        <fullName evidence="12">Uncharacterized protein</fullName>
    </submittedName>
</protein>
<evidence type="ECO:0000313" key="12">
    <source>
        <dbReference type="EMBL" id="RUS74067.1"/>
    </source>
</evidence>
<evidence type="ECO:0000256" key="10">
    <source>
        <dbReference type="ARBA" id="ARBA00038150"/>
    </source>
</evidence>
<dbReference type="PANTHER" id="PTHR19297">
    <property type="entry name" value="GLYCOSYLTRANSFERASE 14 FAMILY MEMBER"/>
    <property type="match status" value="1"/>
</dbReference>
<proteinExistence type="inferred from homology"/>
<evidence type="ECO:0000313" key="13">
    <source>
        <dbReference type="Proteomes" id="UP000271974"/>
    </source>
</evidence>
<evidence type="ECO:0000256" key="4">
    <source>
        <dbReference type="ARBA" id="ARBA00022679"/>
    </source>
</evidence>
<keyword evidence="6" id="KW-0735">Signal-anchor</keyword>
<dbReference type="GO" id="GO:0008375">
    <property type="term" value="F:acetylglucosaminyltransferase activity"/>
    <property type="evidence" value="ECO:0007669"/>
    <property type="project" value="TreeGrafter"/>
</dbReference>
<dbReference type="STRING" id="188477.A0A3S1B3F2"/>
<dbReference type="PANTHER" id="PTHR19297:SF191">
    <property type="entry name" value="PROTEIN XYLOSYLTRANSFERASE"/>
    <property type="match status" value="1"/>
</dbReference>